<sequence>MSRRWKLSVLESAFQHYDGYLFCGRLVKGCHNIYKFIELVHKGDVALGDISSDRRHLPVGVIHVQYKVSRPQTRSAGARCGYQSRFAGTPTVTGAAENYEPKTLTEANIWTREALYAALKEAFEEAFNKGPSAPRVSQPLPSQGSMDAYFEGKVCIGRKPVSYDLQHNRKAFSYMPFIGPSEDEYWMAAICNVNVDSREVTVKVFYFLHTEHRLI</sequence>
<dbReference type="Proteomes" id="UP000289886">
    <property type="component" value="Unassembled WGS sequence"/>
</dbReference>
<gene>
    <name evidence="1" type="ORF">EOD39_14027</name>
</gene>
<comment type="caution">
    <text evidence="1">The sequence shown here is derived from an EMBL/GenBank/DDBJ whole genome shotgun (WGS) entry which is preliminary data.</text>
</comment>
<dbReference type="EMBL" id="SCEB01000948">
    <property type="protein sequence ID" value="RXM97758.1"/>
    <property type="molecule type" value="Genomic_DNA"/>
</dbReference>
<proteinExistence type="predicted"/>
<evidence type="ECO:0000313" key="1">
    <source>
        <dbReference type="EMBL" id="RXM97758.1"/>
    </source>
</evidence>
<keyword evidence="2" id="KW-1185">Reference proteome</keyword>
<dbReference type="AlphaFoldDB" id="A0A662YQM1"/>
<reference evidence="1 2" key="1">
    <citation type="submission" date="2019-01" db="EMBL/GenBank/DDBJ databases">
        <title>Draft Genome and Complete Hox-Cluster Characterization of the Sterlet Sturgeon (Acipenser ruthenus).</title>
        <authorList>
            <person name="Wei Q."/>
        </authorList>
    </citation>
    <scope>NUCLEOTIDE SEQUENCE [LARGE SCALE GENOMIC DNA]</scope>
    <source>
        <strain evidence="1">WHYD16114868_AA</strain>
        <tissue evidence="1">Blood</tissue>
    </source>
</reference>
<evidence type="ECO:0000313" key="2">
    <source>
        <dbReference type="Proteomes" id="UP000289886"/>
    </source>
</evidence>
<organism evidence="1 2">
    <name type="scientific">Acipenser ruthenus</name>
    <name type="common">Sterlet sturgeon</name>
    <dbReference type="NCBI Taxonomy" id="7906"/>
    <lineage>
        <taxon>Eukaryota</taxon>
        <taxon>Metazoa</taxon>
        <taxon>Chordata</taxon>
        <taxon>Craniata</taxon>
        <taxon>Vertebrata</taxon>
        <taxon>Euteleostomi</taxon>
        <taxon>Actinopterygii</taxon>
        <taxon>Chondrostei</taxon>
        <taxon>Acipenseriformes</taxon>
        <taxon>Acipenseridae</taxon>
        <taxon>Acipenser</taxon>
    </lineage>
</organism>
<accession>A0A662YQM1</accession>
<name>A0A662YQM1_ACIRT</name>
<protein>
    <submittedName>
        <fullName evidence="1">Uncharacterized protein</fullName>
    </submittedName>
</protein>